<dbReference type="GO" id="GO:0000105">
    <property type="term" value="P:L-histidine biosynthetic process"/>
    <property type="evidence" value="ECO:0007669"/>
    <property type="project" value="UniProtKB-UniRule"/>
</dbReference>
<proteinExistence type="inferred from homology"/>
<dbReference type="InterPro" id="IPR050106">
    <property type="entry name" value="HistidinolP_aminotransfase"/>
</dbReference>
<dbReference type="InterPro" id="IPR015422">
    <property type="entry name" value="PyrdxlP-dep_Trfase_small"/>
</dbReference>
<comment type="pathway">
    <text evidence="2 9">Amino-acid biosynthesis; L-histidine biosynthesis; L-histidine from 5-phospho-alpha-D-ribose 1-diphosphate: step 7/9.</text>
</comment>
<keyword evidence="5 9" id="KW-0032">Aminotransferase</keyword>
<dbReference type="STRING" id="320771.Cflav_PD4493"/>
<keyword evidence="9" id="KW-0368">Histidine biosynthesis</keyword>
<dbReference type="Gene3D" id="3.90.1150.10">
    <property type="entry name" value="Aspartate Aminotransferase, domain 1"/>
    <property type="match status" value="1"/>
</dbReference>
<protein>
    <recommendedName>
        <fullName evidence="9">Histidinol-phosphate aminotransferase</fullName>
        <ecNumber evidence="9">2.6.1.9</ecNumber>
    </recommendedName>
    <alternativeName>
        <fullName evidence="9">Imidazole acetol-phosphate transaminase</fullName>
    </alternativeName>
</protein>
<evidence type="ECO:0000256" key="8">
    <source>
        <dbReference type="ARBA" id="ARBA00047481"/>
    </source>
</evidence>
<comment type="cofactor">
    <cofactor evidence="1 9">
        <name>pyridoxal 5'-phosphate</name>
        <dbReference type="ChEBI" id="CHEBI:597326"/>
    </cofactor>
</comment>
<dbReference type="CDD" id="cd00609">
    <property type="entry name" value="AAT_like"/>
    <property type="match status" value="1"/>
</dbReference>
<evidence type="ECO:0000313" key="11">
    <source>
        <dbReference type="EMBL" id="EEF61830.1"/>
    </source>
</evidence>
<dbReference type="InterPro" id="IPR015424">
    <property type="entry name" value="PyrdxlP-dep_Trfase"/>
</dbReference>
<organism evidence="11 12">
    <name type="scientific">Pedosphaera parvula (strain Ellin514)</name>
    <dbReference type="NCBI Taxonomy" id="320771"/>
    <lineage>
        <taxon>Bacteria</taxon>
        <taxon>Pseudomonadati</taxon>
        <taxon>Verrucomicrobiota</taxon>
        <taxon>Pedosphaerae</taxon>
        <taxon>Pedosphaerales</taxon>
        <taxon>Pedosphaeraceae</taxon>
        <taxon>Pedosphaera</taxon>
    </lineage>
</organism>
<dbReference type="PANTHER" id="PTHR43643">
    <property type="entry name" value="HISTIDINOL-PHOSPHATE AMINOTRANSFERASE 2"/>
    <property type="match status" value="1"/>
</dbReference>
<keyword evidence="7 9" id="KW-0663">Pyridoxal phosphate</keyword>
<evidence type="ECO:0000256" key="6">
    <source>
        <dbReference type="ARBA" id="ARBA00022679"/>
    </source>
</evidence>
<feature type="domain" description="Aminotransferase class I/classII large" evidence="10">
    <location>
        <begin position="36"/>
        <end position="358"/>
    </location>
</feature>
<evidence type="ECO:0000256" key="3">
    <source>
        <dbReference type="ARBA" id="ARBA00007970"/>
    </source>
</evidence>
<accession>B9XDT9</accession>
<evidence type="ECO:0000256" key="7">
    <source>
        <dbReference type="ARBA" id="ARBA00022898"/>
    </source>
</evidence>
<dbReference type="GO" id="GO:0004400">
    <property type="term" value="F:histidinol-phosphate transaminase activity"/>
    <property type="evidence" value="ECO:0007669"/>
    <property type="project" value="UniProtKB-UniRule"/>
</dbReference>
<gene>
    <name evidence="9" type="primary">hisC</name>
    <name evidence="11" type="ORF">Cflav_PD4493</name>
</gene>
<comment type="caution">
    <text evidence="11">The sequence shown here is derived from an EMBL/GenBank/DDBJ whole genome shotgun (WGS) entry which is preliminary data.</text>
</comment>
<dbReference type="InterPro" id="IPR004839">
    <property type="entry name" value="Aminotransferase_I/II_large"/>
</dbReference>
<dbReference type="NCBIfam" id="TIGR01141">
    <property type="entry name" value="hisC"/>
    <property type="match status" value="1"/>
</dbReference>
<dbReference type="InterPro" id="IPR005861">
    <property type="entry name" value="HisP_aminotrans"/>
</dbReference>
<evidence type="ECO:0000256" key="9">
    <source>
        <dbReference type="HAMAP-Rule" id="MF_01023"/>
    </source>
</evidence>
<dbReference type="Proteomes" id="UP000003688">
    <property type="component" value="Unassembled WGS sequence"/>
</dbReference>
<evidence type="ECO:0000256" key="4">
    <source>
        <dbReference type="ARBA" id="ARBA00011738"/>
    </source>
</evidence>
<name>B9XDT9_PEDPL</name>
<dbReference type="HAMAP" id="MF_01023">
    <property type="entry name" value="HisC_aminotrans_2"/>
    <property type="match status" value="1"/>
</dbReference>
<evidence type="ECO:0000256" key="5">
    <source>
        <dbReference type="ARBA" id="ARBA00022576"/>
    </source>
</evidence>
<dbReference type="Pfam" id="PF00155">
    <property type="entry name" value="Aminotran_1_2"/>
    <property type="match status" value="1"/>
</dbReference>
<dbReference type="SUPFAM" id="SSF53383">
    <property type="entry name" value="PLP-dependent transferases"/>
    <property type="match status" value="1"/>
</dbReference>
<dbReference type="GO" id="GO:0030170">
    <property type="term" value="F:pyridoxal phosphate binding"/>
    <property type="evidence" value="ECO:0007669"/>
    <property type="project" value="InterPro"/>
</dbReference>
<comment type="subunit">
    <text evidence="4 9">Homodimer.</text>
</comment>
<dbReference type="EC" id="2.6.1.9" evidence="9"/>
<keyword evidence="6 9" id="KW-0808">Transferase</keyword>
<keyword evidence="12" id="KW-1185">Reference proteome</keyword>
<evidence type="ECO:0000313" key="12">
    <source>
        <dbReference type="Proteomes" id="UP000003688"/>
    </source>
</evidence>
<sequence length="369" mass="40368">MTSRLSLNPALQTLPVYQPGRPIEEVAREVGLPASDIIKLASNENPLGPSPAALAAMQRVLSNLHLYPDGNAFYLKQKLAEKLGVETGNVILGNGSNEIIEFVGHAMMGPGVDVVVSQYCFAIYPIMAKLFGANVISVPARDYGHDLPAMLKAIKPNTRVMFVANPNNPTGTLASREDVVNLINQVPDHVLLVMDEAYIEFLPEPVDLLPLIRRGQKPNLLLMRTFSKIFGLAGLRLGYGIAQPELITALEKVRQPFNINSIAQAGALAALDDAEHMSKTRQNNAQGLQFLEHAFRQLGWEFVPSSANFVLVKVGEGQRVFNDLQKLGVIVRPMGGYQLPEWIRISVGTAQENSRCLASLKQVLSQKCE</sequence>
<dbReference type="RefSeq" id="WP_007413987.1">
    <property type="nucleotide sequence ID" value="NZ_ABOX02000007.1"/>
</dbReference>
<keyword evidence="9" id="KW-0028">Amino-acid biosynthesis</keyword>
<reference evidence="11 12" key="1">
    <citation type="journal article" date="2011" name="J. Bacteriol.">
        <title>Genome sequence of 'Pedosphaera parvula' Ellin514, an aerobic Verrucomicrobial isolate from pasture soil.</title>
        <authorList>
            <person name="Kant R."/>
            <person name="van Passel M.W."/>
            <person name="Sangwan P."/>
            <person name="Palva A."/>
            <person name="Lucas S."/>
            <person name="Copeland A."/>
            <person name="Lapidus A."/>
            <person name="Glavina Del Rio T."/>
            <person name="Dalin E."/>
            <person name="Tice H."/>
            <person name="Bruce D."/>
            <person name="Goodwin L."/>
            <person name="Pitluck S."/>
            <person name="Chertkov O."/>
            <person name="Larimer F.W."/>
            <person name="Land M.L."/>
            <person name="Hauser L."/>
            <person name="Brettin T.S."/>
            <person name="Detter J.C."/>
            <person name="Han S."/>
            <person name="de Vos W.M."/>
            <person name="Janssen P.H."/>
            <person name="Smidt H."/>
        </authorList>
    </citation>
    <scope>NUCLEOTIDE SEQUENCE [LARGE SCALE GENOMIC DNA]</scope>
    <source>
        <strain evidence="11 12">Ellin514</strain>
    </source>
</reference>
<feature type="modified residue" description="N6-(pyridoxal phosphate)lysine" evidence="9">
    <location>
        <position position="228"/>
    </location>
</feature>
<evidence type="ECO:0000256" key="1">
    <source>
        <dbReference type="ARBA" id="ARBA00001933"/>
    </source>
</evidence>
<evidence type="ECO:0000256" key="2">
    <source>
        <dbReference type="ARBA" id="ARBA00005011"/>
    </source>
</evidence>
<comment type="catalytic activity">
    <reaction evidence="8 9">
        <text>L-histidinol phosphate + 2-oxoglutarate = 3-(imidazol-4-yl)-2-oxopropyl phosphate + L-glutamate</text>
        <dbReference type="Rhea" id="RHEA:23744"/>
        <dbReference type="ChEBI" id="CHEBI:16810"/>
        <dbReference type="ChEBI" id="CHEBI:29985"/>
        <dbReference type="ChEBI" id="CHEBI:57766"/>
        <dbReference type="ChEBI" id="CHEBI:57980"/>
        <dbReference type="EC" id="2.6.1.9"/>
    </reaction>
</comment>
<dbReference type="Gene3D" id="3.40.640.10">
    <property type="entry name" value="Type I PLP-dependent aspartate aminotransferase-like (Major domain)"/>
    <property type="match status" value="1"/>
</dbReference>
<evidence type="ECO:0000259" key="10">
    <source>
        <dbReference type="Pfam" id="PF00155"/>
    </source>
</evidence>
<dbReference type="AlphaFoldDB" id="B9XDT9"/>
<dbReference type="OrthoDB" id="9813612at2"/>
<comment type="similarity">
    <text evidence="3 9">Belongs to the class-II pyridoxal-phosphate-dependent aminotransferase family. Histidinol-phosphate aminotransferase subfamily.</text>
</comment>
<dbReference type="EMBL" id="ABOX02000007">
    <property type="protein sequence ID" value="EEF61830.1"/>
    <property type="molecule type" value="Genomic_DNA"/>
</dbReference>
<dbReference type="PANTHER" id="PTHR43643:SF3">
    <property type="entry name" value="HISTIDINOL-PHOSPHATE AMINOTRANSFERASE"/>
    <property type="match status" value="1"/>
</dbReference>
<dbReference type="UniPathway" id="UPA00031">
    <property type="reaction ID" value="UER00012"/>
</dbReference>
<dbReference type="InterPro" id="IPR015421">
    <property type="entry name" value="PyrdxlP-dep_Trfase_major"/>
</dbReference>